<organism evidence="10 11">
    <name type="scientific">Ovis aries</name>
    <name type="common">Sheep</name>
    <dbReference type="NCBI Taxonomy" id="9940"/>
    <lineage>
        <taxon>Eukaryota</taxon>
        <taxon>Metazoa</taxon>
        <taxon>Chordata</taxon>
        <taxon>Craniata</taxon>
        <taxon>Vertebrata</taxon>
        <taxon>Euteleostomi</taxon>
        <taxon>Mammalia</taxon>
        <taxon>Eutheria</taxon>
        <taxon>Laurasiatheria</taxon>
        <taxon>Artiodactyla</taxon>
        <taxon>Ruminantia</taxon>
        <taxon>Pecora</taxon>
        <taxon>Bovidae</taxon>
        <taxon>Caprinae</taxon>
        <taxon>Ovis</taxon>
    </lineage>
</organism>
<gene>
    <name evidence="10" type="ORF">JEQ12_003402</name>
</gene>
<proteinExistence type="predicted"/>
<feature type="transmembrane region" description="Helical" evidence="8">
    <location>
        <begin position="97"/>
        <end position="114"/>
    </location>
</feature>
<evidence type="ECO:0000256" key="5">
    <source>
        <dbReference type="ARBA" id="ARBA00023136"/>
    </source>
</evidence>
<accession>A0A836CYH6</accession>
<sequence length="268" mass="29872">MTFFSTKVYDHYIAISRPLYHVTIMSIPLCVGLVVTAWMVGFVHSISQLALMLPLPFCGPSVLDNFYWDVLQVLRLACTDTSVLEFLMICNSGMLDVIWFLLLLVSYSAILVMLRSHSGQAKRKAASTCTTHIIVVSMVFIPSIYLYARPFISFSMDKTVQAVSNQIMHFCCERLTSDHGLSLKFMQCGQFIGCDLDFPAESPARVAFTEGIDCESTCAQLPSCFPIKLRNQTKVLGLLTLSTRFQDNSQALLPIDNLHNDPASSLTT</sequence>
<dbReference type="GO" id="GO:0004601">
    <property type="term" value="F:peroxidase activity"/>
    <property type="evidence" value="ECO:0007669"/>
    <property type="project" value="InterPro"/>
</dbReference>
<dbReference type="GO" id="GO:0004984">
    <property type="term" value="F:olfactory receptor activity"/>
    <property type="evidence" value="ECO:0007669"/>
    <property type="project" value="InterPro"/>
</dbReference>
<evidence type="ECO:0000313" key="11">
    <source>
        <dbReference type="Proteomes" id="UP000664991"/>
    </source>
</evidence>
<evidence type="ECO:0000256" key="6">
    <source>
        <dbReference type="ARBA" id="ARBA00023170"/>
    </source>
</evidence>
<evidence type="ECO:0000256" key="3">
    <source>
        <dbReference type="ARBA" id="ARBA00022989"/>
    </source>
</evidence>
<comment type="subcellular location">
    <subcellularLocation>
        <location evidence="1">Membrane</location>
        <topology evidence="1">Multi-pass membrane protein</topology>
    </subcellularLocation>
</comment>
<keyword evidence="7" id="KW-0807">Transducer</keyword>
<dbReference type="InterPro" id="IPR000725">
    <property type="entry name" value="Olfact_rcpt"/>
</dbReference>
<evidence type="ECO:0000256" key="8">
    <source>
        <dbReference type="SAM" id="Phobius"/>
    </source>
</evidence>
<protein>
    <recommendedName>
        <fullName evidence="9">G-protein coupled receptors family 1 profile domain-containing protein</fullName>
    </recommendedName>
</protein>
<evidence type="ECO:0000259" key="9">
    <source>
        <dbReference type="PROSITE" id="PS50262"/>
    </source>
</evidence>
<dbReference type="AlphaFoldDB" id="A0A836CYH6"/>
<dbReference type="GO" id="GO:0005886">
    <property type="term" value="C:plasma membrane"/>
    <property type="evidence" value="ECO:0007669"/>
    <property type="project" value="UniProtKB-ARBA"/>
</dbReference>
<reference evidence="10 11" key="1">
    <citation type="submission" date="2020-12" db="EMBL/GenBank/DDBJ databases">
        <title>De novo assembly of Tibetan sheep genome.</title>
        <authorList>
            <person name="Li X."/>
        </authorList>
    </citation>
    <scope>NUCLEOTIDE SEQUENCE [LARGE SCALE GENOMIC DNA]</scope>
    <source>
        <tissue evidence="10">Heart</tissue>
    </source>
</reference>
<evidence type="ECO:0000313" key="10">
    <source>
        <dbReference type="EMBL" id="KAG5203819.1"/>
    </source>
</evidence>
<comment type="caution">
    <text evidence="10">The sequence shown here is derived from an EMBL/GenBank/DDBJ whole genome shotgun (WGS) entry which is preliminary data.</text>
</comment>
<dbReference type="PRINTS" id="PR00245">
    <property type="entry name" value="OLFACTORYR"/>
</dbReference>
<evidence type="ECO:0000256" key="2">
    <source>
        <dbReference type="ARBA" id="ARBA00022692"/>
    </source>
</evidence>
<name>A0A836CYH6_SHEEP</name>
<evidence type="ECO:0000256" key="7">
    <source>
        <dbReference type="ARBA" id="ARBA00023224"/>
    </source>
</evidence>
<keyword evidence="6" id="KW-0675">Receptor</keyword>
<dbReference type="InterPro" id="IPR010255">
    <property type="entry name" value="Haem_peroxidase_sf"/>
</dbReference>
<dbReference type="GO" id="GO:0004930">
    <property type="term" value="F:G protein-coupled receptor activity"/>
    <property type="evidence" value="ECO:0007669"/>
    <property type="project" value="UniProtKB-KW"/>
</dbReference>
<dbReference type="Proteomes" id="UP000664991">
    <property type="component" value="Unassembled WGS sequence"/>
</dbReference>
<feature type="transmembrane region" description="Helical" evidence="8">
    <location>
        <begin position="20"/>
        <end position="46"/>
    </location>
</feature>
<dbReference type="SUPFAM" id="SSF81321">
    <property type="entry name" value="Family A G protein-coupled receptor-like"/>
    <property type="match status" value="1"/>
</dbReference>
<dbReference type="InterPro" id="IPR050427">
    <property type="entry name" value="Olfactory_Receptors"/>
</dbReference>
<dbReference type="PANTHER" id="PTHR48002">
    <property type="entry name" value="OLFACTORY RECEPTOR"/>
    <property type="match status" value="1"/>
</dbReference>
<keyword evidence="4" id="KW-0297">G-protein coupled receptor</keyword>
<dbReference type="PROSITE" id="PS50262">
    <property type="entry name" value="G_PROTEIN_RECEP_F1_2"/>
    <property type="match status" value="1"/>
</dbReference>
<dbReference type="GO" id="GO:0006979">
    <property type="term" value="P:response to oxidative stress"/>
    <property type="evidence" value="ECO:0007669"/>
    <property type="project" value="InterPro"/>
</dbReference>
<dbReference type="Gene3D" id="1.20.1070.10">
    <property type="entry name" value="Rhodopsin 7-helix transmembrane proteins"/>
    <property type="match status" value="1"/>
</dbReference>
<dbReference type="GO" id="GO:0020037">
    <property type="term" value="F:heme binding"/>
    <property type="evidence" value="ECO:0007669"/>
    <property type="project" value="InterPro"/>
</dbReference>
<feature type="transmembrane region" description="Helical" evidence="8">
    <location>
        <begin position="126"/>
        <end position="148"/>
    </location>
</feature>
<keyword evidence="2 8" id="KW-0812">Transmembrane</keyword>
<dbReference type="InterPro" id="IPR017452">
    <property type="entry name" value="GPCR_Rhodpsn_7TM"/>
</dbReference>
<feature type="domain" description="G-protein coupled receptors family 1 profile" evidence="9">
    <location>
        <begin position="1"/>
        <end position="142"/>
    </location>
</feature>
<dbReference type="Pfam" id="PF13853">
    <property type="entry name" value="7tm_4"/>
    <property type="match status" value="1"/>
</dbReference>
<keyword evidence="3 8" id="KW-1133">Transmembrane helix</keyword>
<dbReference type="SUPFAM" id="SSF48113">
    <property type="entry name" value="Heme-dependent peroxidases"/>
    <property type="match status" value="1"/>
</dbReference>
<evidence type="ECO:0000256" key="4">
    <source>
        <dbReference type="ARBA" id="ARBA00023040"/>
    </source>
</evidence>
<evidence type="ECO:0000256" key="1">
    <source>
        <dbReference type="ARBA" id="ARBA00004141"/>
    </source>
</evidence>
<dbReference type="EMBL" id="JAEMGP010000011">
    <property type="protein sequence ID" value="KAG5203819.1"/>
    <property type="molecule type" value="Genomic_DNA"/>
</dbReference>
<keyword evidence="5 8" id="KW-0472">Membrane</keyword>